<accession>A0A3N5YL96</accession>
<dbReference type="Gene3D" id="3.30.450.20">
    <property type="entry name" value="PAS domain"/>
    <property type="match status" value="1"/>
</dbReference>
<dbReference type="CDD" id="cd01948">
    <property type="entry name" value="EAL"/>
    <property type="match status" value="1"/>
</dbReference>
<dbReference type="FunFam" id="3.30.70.270:FF:000001">
    <property type="entry name" value="Diguanylate cyclase domain protein"/>
    <property type="match status" value="1"/>
</dbReference>
<reference evidence="7 8" key="1">
    <citation type="submission" date="2018-11" db="EMBL/GenBank/DDBJ databases">
        <authorList>
            <person name="Ye M.-Q."/>
            <person name="Du Z.-J."/>
        </authorList>
    </citation>
    <scope>NUCLEOTIDE SEQUENCE [LARGE SCALE GENOMIC DNA]</scope>
    <source>
        <strain evidence="7 8">U0105</strain>
    </source>
</reference>
<dbReference type="SMART" id="SM00304">
    <property type="entry name" value="HAMP"/>
    <property type="match status" value="1"/>
</dbReference>
<dbReference type="Pfam" id="PF00990">
    <property type="entry name" value="GGDEF"/>
    <property type="match status" value="1"/>
</dbReference>
<feature type="domain" description="EAL" evidence="4">
    <location>
        <begin position="541"/>
        <end position="797"/>
    </location>
</feature>
<dbReference type="InterPro" id="IPR000700">
    <property type="entry name" value="PAS-assoc_C"/>
</dbReference>
<feature type="domain" description="GGDEF" evidence="6">
    <location>
        <begin position="399"/>
        <end position="532"/>
    </location>
</feature>
<dbReference type="OrthoDB" id="9816034at2"/>
<dbReference type="GO" id="GO:0016020">
    <property type="term" value="C:membrane"/>
    <property type="evidence" value="ECO:0007669"/>
    <property type="project" value="InterPro"/>
</dbReference>
<dbReference type="GO" id="GO:0003824">
    <property type="term" value="F:catalytic activity"/>
    <property type="evidence" value="ECO:0007669"/>
    <property type="project" value="UniProtKB-ARBA"/>
</dbReference>
<evidence type="ECO:0000313" key="8">
    <source>
        <dbReference type="Proteomes" id="UP000275281"/>
    </source>
</evidence>
<dbReference type="InterPro" id="IPR043128">
    <property type="entry name" value="Rev_trsase/Diguanyl_cyclase"/>
</dbReference>
<comment type="caution">
    <text evidence="7">The sequence shown here is derived from an EMBL/GenBank/DDBJ whole genome shotgun (WGS) entry which is preliminary data.</text>
</comment>
<evidence type="ECO:0000259" key="5">
    <source>
        <dbReference type="PROSITE" id="PS50885"/>
    </source>
</evidence>
<evidence type="ECO:0000259" key="4">
    <source>
        <dbReference type="PROSITE" id="PS50883"/>
    </source>
</evidence>
<feature type="domain" description="HAMP" evidence="5">
    <location>
        <begin position="182"/>
        <end position="235"/>
    </location>
</feature>
<dbReference type="SUPFAM" id="SSF55073">
    <property type="entry name" value="Nucleotide cyclase"/>
    <property type="match status" value="1"/>
</dbReference>
<organism evidence="7 8">
    <name type="scientific">Alteromonas sediminis</name>
    <dbReference type="NCBI Taxonomy" id="2259342"/>
    <lineage>
        <taxon>Bacteria</taxon>
        <taxon>Pseudomonadati</taxon>
        <taxon>Pseudomonadota</taxon>
        <taxon>Gammaproteobacteria</taxon>
        <taxon>Alteromonadales</taxon>
        <taxon>Alteromonadaceae</taxon>
        <taxon>Alteromonas/Salinimonas group</taxon>
        <taxon>Alteromonas</taxon>
    </lineage>
</organism>
<proteinExistence type="predicted"/>
<gene>
    <name evidence="7" type="ORF">DRW07_13495</name>
</gene>
<keyword evidence="2" id="KW-0472">Membrane</keyword>
<keyword evidence="2" id="KW-0812">Transmembrane</keyword>
<dbReference type="CDD" id="cd06225">
    <property type="entry name" value="HAMP"/>
    <property type="match status" value="1"/>
</dbReference>
<evidence type="ECO:0000256" key="1">
    <source>
        <dbReference type="ARBA" id="ARBA00001946"/>
    </source>
</evidence>
<dbReference type="NCBIfam" id="TIGR00254">
    <property type="entry name" value="GGDEF"/>
    <property type="match status" value="1"/>
</dbReference>
<dbReference type="GO" id="GO:0007165">
    <property type="term" value="P:signal transduction"/>
    <property type="evidence" value="ECO:0007669"/>
    <property type="project" value="InterPro"/>
</dbReference>
<dbReference type="InterPro" id="IPR000014">
    <property type="entry name" value="PAS"/>
</dbReference>
<evidence type="ECO:0000313" key="7">
    <source>
        <dbReference type="EMBL" id="RPJ65821.1"/>
    </source>
</evidence>
<dbReference type="SUPFAM" id="SSF158472">
    <property type="entry name" value="HAMP domain-like"/>
    <property type="match status" value="1"/>
</dbReference>
<dbReference type="PROSITE" id="PS50113">
    <property type="entry name" value="PAC"/>
    <property type="match status" value="1"/>
</dbReference>
<dbReference type="Proteomes" id="UP000275281">
    <property type="component" value="Unassembled WGS sequence"/>
</dbReference>
<dbReference type="PROSITE" id="PS50885">
    <property type="entry name" value="HAMP"/>
    <property type="match status" value="1"/>
</dbReference>
<dbReference type="RefSeq" id="WP_124028452.1">
    <property type="nucleotide sequence ID" value="NZ_JBHRSN010000007.1"/>
</dbReference>
<dbReference type="Pfam" id="PF00672">
    <property type="entry name" value="HAMP"/>
    <property type="match status" value="1"/>
</dbReference>
<evidence type="ECO:0000256" key="2">
    <source>
        <dbReference type="SAM" id="Phobius"/>
    </source>
</evidence>
<comment type="cofactor">
    <cofactor evidence="1">
        <name>Mg(2+)</name>
        <dbReference type="ChEBI" id="CHEBI:18420"/>
    </cofactor>
</comment>
<dbReference type="NCBIfam" id="TIGR00229">
    <property type="entry name" value="sensory_box"/>
    <property type="match status" value="1"/>
</dbReference>
<dbReference type="InterPro" id="IPR003660">
    <property type="entry name" value="HAMP_dom"/>
</dbReference>
<dbReference type="Gene3D" id="6.10.340.10">
    <property type="match status" value="1"/>
</dbReference>
<dbReference type="AlphaFoldDB" id="A0A3N5YL96"/>
<evidence type="ECO:0000259" key="3">
    <source>
        <dbReference type="PROSITE" id="PS50113"/>
    </source>
</evidence>
<feature type="transmembrane region" description="Helical" evidence="2">
    <location>
        <begin position="12"/>
        <end position="36"/>
    </location>
</feature>
<dbReference type="PANTHER" id="PTHR44757:SF2">
    <property type="entry name" value="BIOFILM ARCHITECTURE MAINTENANCE PROTEIN MBAA"/>
    <property type="match status" value="1"/>
</dbReference>
<dbReference type="EMBL" id="RPOK01000004">
    <property type="protein sequence ID" value="RPJ65821.1"/>
    <property type="molecule type" value="Genomic_DNA"/>
</dbReference>
<dbReference type="InterPro" id="IPR035965">
    <property type="entry name" value="PAS-like_dom_sf"/>
</dbReference>
<dbReference type="PROSITE" id="PS50887">
    <property type="entry name" value="GGDEF"/>
    <property type="match status" value="1"/>
</dbReference>
<dbReference type="Pfam" id="PF17152">
    <property type="entry name" value="CHASE8"/>
    <property type="match status" value="1"/>
</dbReference>
<dbReference type="PROSITE" id="PS50883">
    <property type="entry name" value="EAL"/>
    <property type="match status" value="1"/>
</dbReference>
<dbReference type="InterPro" id="IPR029787">
    <property type="entry name" value="Nucleotide_cyclase"/>
</dbReference>
<dbReference type="Pfam" id="PF00563">
    <property type="entry name" value="EAL"/>
    <property type="match status" value="1"/>
</dbReference>
<dbReference type="Gene3D" id="3.30.70.270">
    <property type="match status" value="1"/>
</dbReference>
<dbReference type="Pfam" id="PF13188">
    <property type="entry name" value="PAS_8"/>
    <property type="match status" value="1"/>
</dbReference>
<evidence type="ECO:0000259" key="6">
    <source>
        <dbReference type="PROSITE" id="PS50887"/>
    </source>
</evidence>
<dbReference type="SUPFAM" id="SSF55785">
    <property type="entry name" value="PYP-like sensor domain (PAS domain)"/>
    <property type="match status" value="1"/>
</dbReference>
<dbReference type="InterPro" id="IPR001633">
    <property type="entry name" value="EAL_dom"/>
</dbReference>
<dbReference type="SUPFAM" id="SSF141868">
    <property type="entry name" value="EAL domain-like"/>
    <property type="match status" value="1"/>
</dbReference>
<dbReference type="Gene3D" id="3.20.20.450">
    <property type="entry name" value="EAL domain"/>
    <property type="match status" value="1"/>
</dbReference>
<dbReference type="InterPro" id="IPR035919">
    <property type="entry name" value="EAL_sf"/>
</dbReference>
<feature type="domain" description="PAC" evidence="3">
    <location>
        <begin position="314"/>
        <end position="367"/>
    </location>
</feature>
<dbReference type="SMART" id="SM00052">
    <property type="entry name" value="EAL"/>
    <property type="match status" value="1"/>
</dbReference>
<name>A0A3N5YL96_9ALTE</name>
<protein>
    <submittedName>
        <fullName evidence="7">EAL domain-containing protein</fullName>
    </submittedName>
</protein>
<dbReference type="SMART" id="SM00267">
    <property type="entry name" value="GGDEF"/>
    <property type="match status" value="1"/>
</dbReference>
<dbReference type="CDD" id="cd01949">
    <property type="entry name" value="GGDEF"/>
    <property type="match status" value="1"/>
</dbReference>
<dbReference type="InterPro" id="IPR000160">
    <property type="entry name" value="GGDEF_dom"/>
</dbReference>
<keyword evidence="8" id="KW-1185">Reference proteome</keyword>
<dbReference type="InterPro" id="IPR033417">
    <property type="entry name" value="CHASE8"/>
</dbReference>
<sequence length="810" mass="91214">MTESSPKKLSQVVVKDAFIVIVFALVALVSVFTLYSYNQAKDNLSNDLKTLANILGNRSVAALLFLDKRQAEANLKTAQYRKSVSISCIFDRDGRLFSEYSRHEITQCPESVNIDAETTRITTHYIEIEKPIIDADDTVGYILIRASKSRIQDTVANAFVFSALALALVVLVAFWVLRKKIGNVLKPLSSLHQTAEKMSLNPFSPERAKAFSNDEVGRLVNVFNSMLDNLSTENTALQESENRFRSLASNSPIGIYELDTKLNFVYTNDKWRELTHYPNIQHLSVYQKFIEEKGAELHASIVEKAKLTLESQLIEYEFRPKGLEGSRIFLEYVAPVFSPSGDKLFRGYIGSLMDISELKNAQLELEKLAFYDPLTKLPNRRFFLDHLALSLAEKQPESKHIGLLMIDIDNFKKVNDTLGHDAGDEMLRVVSKRLRKLVAEKDLVCRLGGDEFIILLKDIDQRVALQKISDRVLEVIRKPINIRGHDINGSASIGVSVFPEDGDDAHALMRNADLALYLSKDNGRNRVSFFSKKLEDIIHEKVRIENKLRKAISQGELSFHVQPKLSIAQNKLISVETLMRWYDPVEGMIPPDRFISVAEDTGLIVKMGDWLIETVFSTIRANLDDINKVGLKAFAINLSARQFYSSTLVDNIAGYLEKHAIPAQMIEFELTESSVIEDVELAIRIMQQLKDLGCKISIDDFGTGYSSLSYLKRLPIDAVKIDRSFISDIPQDQNDVEISAAIIAMGHNLGLEVVAEGVETEAQLRFLKEHQCEYAQGYYIAKPKPLSSLLEEAESINASFHPRPVATSVR</sequence>
<feature type="transmembrane region" description="Helical" evidence="2">
    <location>
        <begin position="155"/>
        <end position="177"/>
    </location>
</feature>
<dbReference type="CDD" id="cd00130">
    <property type="entry name" value="PAS"/>
    <property type="match status" value="1"/>
</dbReference>
<dbReference type="InterPro" id="IPR052155">
    <property type="entry name" value="Biofilm_reg_signaling"/>
</dbReference>
<dbReference type="PANTHER" id="PTHR44757">
    <property type="entry name" value="DIGUANYLATE CYCLASE DGCP"/>
    <property type="match status" value="1"/>
</dbReference>
<keyword evidence="2" id="KW-1133">Transmembrane helix</keyword>